<dbReference type="EMBL" id="JANBUL010000097">
    <property type="protein sequence ID" value="KAJ2781646.1"/>
    <property type="molecule type" value="Genomic_DNA"/>
</dbReference>
<proteinExistence type="predicted"/>
<evidence type="ECO:0000256" key="2">
    <source>
        <dbReference type="ARBA" id="ARBA00022722"/>
    </source>
</evidence>
<sequence>MWAARQVRAFATTAAGQRVCETFTKQFRLPGRTTGALSTGVEPHPNDPMVPRGRYFKPKGLERGSPALMLLLRGGGGGSGGGAVHRVRTAGFQLAASAWDAGEHPRDHNGLRIRDYRVGIIASKKACSKRAHVRWRVTRLLRTAAALVLPDKGLRRCDYLFQAYAPLEKMDRDELFLAVERALVDAGRMARDAQRRRSPDKSRFDQLRDRASSTRHQEQSQPGDVQTATAKILDVDWGARRPIHCLSDIVEELHGRD</sequence>
<dbReference type="GO" id="GO:0008033">
    <property type="term" value="P:tRNA processing"/>
    <property type="evidence" value="ECO:0007669"/>
    <property type="project" value="UniProtKB-KW"/>
</dbReference>
<feature type="compositionally biased region" description="Basic and acidic residues" evidence="6">
    <location>
        <begin position="188"/>
        <end position="218"/>
    </location>
</feature>
<protein>
    <submittedName>
        <fullName evidence="7">Uncharacterized protein</fullName>
    </submittedName>
</protein>
<gene>
    <name evidence="7" type="ORF">H4R18_002748</name>
</gene>
<dbReference type="GO" id="GO:0000049">
    <property type="term" value="F:tRNA binding"/>
    <property type="evidence" value="ECO:0007669"/>
    <property type="project" value="InterPro"/>
</dbReference>
<keyword evidence="8" id="KW-1185">Reference proteome</keyword>
<evidence type="ECO:0000256" key="3">
    <source>
        <dbReference type="ARBA" id="ARBA00022759"/>
    </source>
</evidence>
<dbReference type="Pfam" id="PF00825">
    <property type="entry name" value="Ribonuclease_P"/>
    <property type="match status" value="1"/>
</dbReference>
<evidence type="ECO:0000256" key="5">
    <source>
        <dbReference type="ARBA" id="ARBA00022884"/>
    </source>
</evidence>
<keyword evidence="1" id="KW-0819">tRNA processing</keyword>
<dbReference type="InterPro" id="IPR000100">
    <property type="entry name" value="RNase_P"/>
</dbReference>
<name>A0A9W8HFT6_9FUNG</name>
<keyword evidence="3" id="KW-0255">Endonuclease</keyword>
<reference evidence="7" key="1">
    <citation type="submission" date="2022-07" db="EMBL/GenBank/DDBJ databases">
        <title>Phylogenomic reconstructions and comparative analyses of Kickxellomycotina fungi.</title>
        <authorList>
            <person name="Reynolds N.K."/>
            <person name="Stajich J.E."/>
            <person name="Barry K."/>
            <person name="Grigoriev I.V."/>
            <person name="Crous P."/>
            <person name="Smith M.E."/>
        </authorList>
    </citation>
    <scope>NUCLEOTIDE SEQUENCE</scope>
    <source>
        <strain evidence="7">NBRC 105414</strain>
    </source>
</reference>
<evidence type="ECO:0000256" key="6">
    <source>
        <dbReference type="SAM" id="MobiDB-lite"/>
    </source>
</evidence>
<keyword evidence="5" id="KW-0694">RNA-binding</keyword>
<evidence type="ECO:0000256" key="4">
    <source>
        <dbReference type="ARBA" id="ARBA00022801"/>
    </source>
</evidence>
<comment type="caution">
    <text evidence="7">The sequence shown here is derived from an EMBL/GenBank/DDBJ whole genome shotgun (WGS) entry which is preliminary data.</text>
</comment>
<evidence type="ECO:0000313" key="7">
    <source>
        <dbReference type="EMBL" id="KAJ2781646.1"/>
    </source>
</evidence>
<dbReference type="SUPFAM" id="SSF54211">
    <property type="entry name" value="Ribosomal protein S5 domain 2-like"/>
    <property type="match status" value="1"/>
</dbReference>
<organism evidence="7 8">
    <name type="scientific">Coemansia javaensis</name>
    <dbReference type="NCBI Taxonomy" id="2761396"/>
    <lineage>
        <taxon>Eukaryota</taxon>
        <taxon>Fungi</taxon>
        <taxon>Fungi incertae sedis</taxon>
        <taxon>Zoopagomycota</taxon>
        <taxon>Kickxellomycotina</taxon>
        <taxon>Kickxellomycetes</taxon>
        <taxon>Kickxellales</taxon>
        <taxon>Kickxellaceae</taxon>
        <taxon>Coemansia</taxon>
    </lineage>
</organism>
<dbReference type="GO" id="GO:0004526">
    <property type="term" value="F:ribonuclease P activity"/>
    <property type="evidence" value="ECO:0007669"/>
    <property type="project" value="InterPro"/>
</dbReference>
<keyword evidence="2" id="KW-0540">Nuclease</keyword>
<evidence type="ECO:0000256" key="1">
    <source>
        <dbReference type="ARBA" id="ARBA00022694"/>
    </source>
</evidence>
<dbReference type="AlphaFoldDB" id="A0A9W8HFT6"/>
<dbReference type="Proteomes" id="UP001140217">
    <property type="component" value="Unassembled WGS sequence"/>
</dbReference>
<evidence type="ECO:0000313" key="8">
    <source>
        <dbReference type="Proteomes" id="UP001140217"/>
    </source>
</evidence>
<dbReference type="Gene3D" id="3.30.230.10">
    <property type="match status" value="1"/>
</dbReference>
<dbReference type="OrthoDB" id="5524543at2759"/>
<dbReference type="InterPro" id="IPR020568">
    <property type="entry name" value="Ribosomal_Su5_D2-typ_SF"/>
</dbReference>
<keyword evidence="4" id="KW-0378">Hydrolase</keyword>
<dbReference type="InterPro" id="IPR014721">
    <property type="entry name" value="Ribsml_uS5_D2-typ_fold_subgr"/>
</dbReference>
<accession>A0A9W8HFT6</accession>
<feature type="region of interest" description="Disordered" evidence="6">
    <location>
        <begin position="188"/>
        <end position="226"/>
    </location>
</feature>